<feature type="region of interest" description="Disordered" evidence="4">
    <location>
        <begin position="61"/>
        <end position="108"/>
    </location>
</feature>
<dbReference type="GO" id="GO:0005840">
    <property type="term" value="C:ribosome"/>
    <property type="evidence" value="ECO:0007669"/>
    <property type="project" value="UniProtKB-KW"/>
</dbReference>
<dbReference type="SUPFAM" id="SSF52080">
    <property type="entry name" value="Ribosomal proteins L15p and L18e"/>
    <property type="match status" value="1"/>
</dbReference>
<evidence type="ECO:0000256" key="2">
    <source>
        <dbReference type="ARBA" id="ARBA00023274"/>
    </source>
</evidence>
<dbReference type="EMBL" id="PEYE01000036">
    <property type="protein sequence ID" value="PIS38709.1"/>
    <property type="molecule type" value="Genomic_DNA"/>
</dbReference>
<dbReference type="GO" id="GO:1990904">
    <property type="term" value="C:ribonucleoprotein complex"/>
    <property type="evidence" value="ECO:0007669"/>
    <property type="project" value="UniProtKB-KW"/>
</dbReference>
<evidence type="ECO:0000313" key="5">
    <source>
        <dbReference type="EMBL" id="PIS38709.1"/>
    </source>
</evidence>
<evidence type="ECO:0000256" key="4">
    <source>
        <dbReference type="SAM" id="MobiDB-lite"/>
    </source>
</evidence>
<dbReference type="AlphaFoldDB" id="A0A2M6T053"/>
<sequence>MQLHQLQPVHKKKERKRVGRGGVHGTYSGKGQKGQKARAGTKFQPAVRYLFKKCPKLRGYRYQRPYGKKKTAVLAKTKRGQKTDKPQETKLNTKKILNPKHQIPNNIR</sequence>
<name>A0A2M6T053_9BACT</name>
<proteinExistence type="predicted"/>
<evidence type="ECO:0000256" key="1">
    <source>
        <dbReference type="ARBA" id="ARBA00022980"/>
    </source>
</evidence>
<gene>
    <name evidence="5" type="ORF">COT34_02170</name>
</gene>
<feature type="compositionally biased region" description="Basic residues" evidence="4">
    <location>
        <begin position="61"/>
        <end position="80"/>
    </location>
</feature>
<dbReference type="Proteomes" id="UP000229390">
    <property type="component" value="Unassembled WGS sequence"/>
</dbReference>
<dbReference type="InterPro" id="IPR036227">
    <property type="entry name" value="Ribosomal_uL15/eL18_sf"/>
</dbReference>
<keyword evidence="1" id="KW-0689">Ribosomal protein</keyword>
<keyword evidence="2" id="KW-0687">Ribonucleoprotein</keyword>
<evidence type="ECO:0000256" key="3">
    <source>
        <dbReference type="ARBA" id="ARBA00035497"/>
    </source>
</evidence>
<organism evidence="5 6">
    <name type="scientific">Candidatus Nealsonbacteria bacterium CG08_land_8_20_14_0_20_43_11</name>
    <dbReference type="NCBI Taxonomy" id="1974706"/>
    <lineage>
        <taxon>Bacteria</taxon>
        <taxon>Candidatus Nealsoniibacteriota</taxon>
    </lineage>
</organism>
<accession>A0A2M6T053</accession>
<evidence type="ECO:0000313" key="6">
    <source>
        <dbReference type="Proteomes" id="UP000229390"/>
    </source>
</evidence>
<reference evidence="6" key="1">
    <citation type="submission" date="2017-09" db="EMBL/GenBank/DDBJ databases">
        <title>Depth-based differentiation of microbial function through sediment-hosted aquifers and enrichment of novel symbionts in the deep terrestrial subsurface.</title>
        <authorList>
            <person name="Probst A.J."/>
            <person name="Ladd B."/>
            <person name="Jarett J.K."/>
            <person name="Geller-Mcgrath D.E."/>
            <person name="Sieber C.M.K."/>
            <person name="Emerson J.B."/>
            <person name="Anantharaman K."/>
            <person name="Thomas B.C."/>
            <person name="Malmstrom R."/>
            <person name="Stieglmeier M."/>
            <person name="Klingl A."/>
            <person name="Woyke T."/>
            <person name="Ryan C.M."/>
            <person name="Banfield J.F."/>
        </authorList>
    </citation>
    <scope>NUCLEOTIDE SEQUENCE [LARGE SCALE GENOMIC DNA]</scope>
</reference>
<feature type="region of interest" description="Disordered" evidence="4">
    <location>
        <begin position="1"/>
        <end position="41"/>
    </location>
</feature>
<comment type="caution">
    <text evidence="5">The sequence shown here is derived from an EMBL/GenBank/DDBJ whole genome shotgun (WGS) entry which is preliminary data.</text>
</comment>
<protein>
    <recommendedName>
        <fullName evidence="3">50S ribosomal protein L15</fullName>
    </recommendedName>
</protein>
<feature type="compositionally biased region" description="Basic residues" evidence="4">
    <location>
        <begin position="9"/>
        <end position="19"/>
    </location>
</feature>